<dbReference type="HOGENOM" id="CLU_079317_0_0_10"/>
<dbReference type="EMBL" id="ADLW01000010">
    <property type="protein sequence ID" value="EGK06061.1"/>
    <property type="molecule type" value="Genomic_DNA"/>
</dbReference>
<keyword evidence="2" id="KW-1185">Reference proteome</keyword>
<organism evidence="1 2">
    <name type="scientific">Dysgonomonas mossii DSM 22836</name>
    <dbReference type="NCBI Taxonomy" id="742767"/>
    <lineage>
        <taxon>Bacteria</taxon>
        <taxon>Pseudomonadati</taxon>
        <taxon>Bacteroidota</taxon>
        <taxon>Bacteroidia</taxon>
        <taxon>Bacteroidales</taxon>
        <taxon>Dysgonomonadaceae</taxon>
        <taxon>Dysgonomonas</taxon>
    </lineage>
</organism>
<proteinExistence type="predicted"/>
<dbReference type="GeneID" id="78082953"/>
<name>F8X1S7_9BACT</name>
<sequence>MNHIHQISEDLNTLIQEKELEISDVIKDVPQIVLLLEEGFLKLKKEVSAYTFPSKLEEIRFFKETKPKLFSKLIYLRKIYQIELNLPVSNYSTVQSYFEKEHDHINLFCSKNADFIQYYRSGKTILDEYYFLRGRNEMELNLESFYFERDPLFSTNFDFKVAKLLANDMLAAYLNCRLLNLKHQFDNNQTLGLFSKEKWTDKKVALVELIYSIHSAESVNSGNIELKTLASLFEKMFNVDLSDLYHVYLEIRGRKGDRTVYLNKLINALINRMNEADSK</sequence>
<dbReference type="AlphaFoldDB" id="F8X1S7"/>
<evidence type="ECO:0008006" key="3">
    <source>
        <dbReference type="Google" id="ProtNLM"/>
    </source>
</evidence>
<comment type="caution">
    <text evidence="1">The sequence shown here is derived from an EMBL/GenBank/DDBJ whole genome shotgun (WGS) entry which is preliminary data.</text>
</comment>
<accession>F8X1S7</accession>
<gene>
    <name evidence="1" type="ORF">HMPREF9456_02325</name>
</gene>
<dbReference type="OrthoDB" id="790983at2"/>
<dbReference type="Pfam" id="PF09357">
    <property type="entry name" value="RteC"/>
    <property type="match status" value="1"/>
</dbReference>
<reference evidence="1 2" key="1">
    <citation type="submission" date="2011-04" db="EMBL/GenBank/DDBJ databases">
        <title>The Genome Sequence of Dysgonomonas mossii DSM 22836.</title>
        <authorList>
            <consortium name="The Broad Institute Genome Sequencing Platform"/>
            <person name="Earl A."/>
            <person name="Ward D."/>
            <person name="Feldgarden M."/>
            <person name="Gevers D."/>
            <person name="Pudlo N."/>
            <person name="Martens E."/>
            <person name="Allen-Vercoe E."/>
            <person name="Young S.K."/>
            <person name="Zeng Q."/>
            <person name="Gargeya S."/>
            <person name="Fitzgerald M."/>
            <person name="Haas B."/>
            <person name="Abouelleil A."/>
            <person name="Alvarado L."/>
            <person name="Arachchi H.M."/>
            <person name="Berlin A."/>
            <person name="Brown A."/>
            <person name="Chapman S.B."/>
            <person name="Chen Z."/>
            <person name="Dunbar C."/>
            <person name="Freedman E."/>
            <person name="Gearin G."/>
            <person name="Gellesch M."/>
            <person name="Goldberg J."/>
            <person name="Griggs A."/>
            <person name="Gujja S."/>
            <person name="Heiman D."/>
            <person name="Howarth C."/>
            <person name="Larson L."/>
            <person name="Lui A."/>
            <person name="MacDonald P.J.P."/>
            <person name="Mehta T."/>
            <person name="Montmayeur A."/>
            <person name="Murphy C."/>
            <person name="Neiman D."/>
            <person name="Pearson M."/>
            <person name="Priest M."/>
            <person name="Roberts A."/>
            <person name="Saif S."/>
            <person name="Shea T."/>
            <person name="Shenoy N."/>
            <person name="Sisk P."/>
            <person name="Stolte C."/>
            <person name="Sykes S."/>
            <person name="Yandava C."/>
            <person name="Wortman J."/>
            <person name="Nusbaum C."/>
            <person name="Birren B."/>
        </authorList>
    </citation>
    <scope>NUCLEOTIDE SEQUENCE [LARGE SCALE GENOMIC DNA]</scope>
    <source>
        <strain evidence="1 2">DSM 22836</strain>
    </source>
</reference>
<dbReference type="Proteomes" id="UP000006420">
    <property type="component" value="Unassembled WGS sequence"/>
</dbReference>
<dbReference type="STRING" id="742767.HMPREF9456_02325"/>
<evidence type="ECO:0000313" key="1">
    <source>
        <dbReference type="EMBL" id="EGK06061.1"/>
    </source>
</evidence>
<evidence type="ECO:0000313" key="2">
    <source>
        <dbReference type="Proteomes" id="UP000006420"/>
    </source>
</evidence>
<dbReference type="RefSeq" id="WP_006843695.1">
    <property type="nucleotide sequence ID" value="NZ_AQWJ01000009.1"/>
</dbReference>
<protein>
    <recommendedName>
        <fullName evidence="3">RteC protein</fullName>
    </recommendedName>
</protein>
<dbReference type="eggNOG" id="ENOG502Z9CP">
    <property type="taxonomic scope" value="Bacteria"/>
</dbReference>
<dbReference type="InterPro" id="IPR018534">
    <property type="entry name" value="Tet_reg_excision_RteC"/>
</dbReference>